<name>A0ACB5T4P0_AMBMO</name>
<evidence type="ECO:0000313" key="1">
    <source>
        <dbReference type="EMBL" id="GME81555.1"/>
    </source>
</evidence>
<reference evidence="1" key="1">
    <citation type="submission" date="2023-04" db="EMBL/GenBank/DDBJ databases">
        <title>Ambrosiozyma monospora NBRC 10751.</title>
        <authorList>
            <person name="Ichikawa N."/>
            <person name="Sato H."/>
            <person name="Tonouchi N."/>
        </authorList>
    </citation>
    <scope>NUCLEOTIDE SEQUENCE</scope>
    <source>
        <strain evidence="1">NBRC 10751</strain>
    </source>
</reference>
<accession>A0ACB5T4P0</accession>
<protein>
    <submittedName>
        <fullName evidence="1">Unnamed protein product</fullName>
    </submittedName>
</protein>
<dbReference type="EMBL" id="BSXS01003578">
    <property type="protein sequence ID" value="GME81555.1"/>
    <property type="molecule type" value="Genomic_DNA"/>
</dbReference>
<proteinExistence type="predicted"/>
<gene>
    <name evidence="1" type="ORF">Amon02_000501800</name>
</gene>
<keyword evidence="2" id="KW-1185">Reference proteome</keyword>
<sequence>MGDIEITSVHETPNTEITSTHDQVMKDADDNTNNNVDGNPQFEESEEPTEAEINYKTWKKNAPMLYQYIQTRSQVWPSLTIQWLPDVDNHSPDSTNQRLLLGTYSSGFNKFESLSLYQLKLPHTITANTISETLSMDTDFSPEKNEFVYSQHTDKFKNGFSLMQRIPHRGDINKAKYMPQNPNLIATATNLGDLLVFDRTKKPNNFDESTISTTKQYEDIKLKFHNADTWGLDWNSHIEGQLVSGSNDGMLALWDITKVEKSADRQLEPILERPLHDYSINCVEFNASNSHLVGSVGDDNMFKMTDLRQPSSSSNQETLSYKHDSKLNVLNFNSFNPFGLAIGDEGGQLSLFDLRSLQKPIIQINKAHDDSITQLKWNPELKSTLLSCSLDGSVKLWDFAKSETSNDQSQLIFKHGGHLHGVNDADWNPNDCHMVASCSDDNTVQIWKPTKSVFV</sequence>
<dbReference type="Proteomes" id="UP001165064">
    <property type="component" value="Unassembled WGS sequence"/>
</dbReference>
<evidence type="ECO:0000313" key="2">
    <source>
        <dbReference type="Proteomes" id="UP001165064"/>
    </source>
</evidence>
<comment type="caution">
    <text evidence="1">The sequence shown here is derived from an EMBL/GenBank/DDBJ whole genome shotgun (WGS) entry which is preliminary data.</text>
</comment>
<organism evidence="1 2">
    <name type="scientific">Ambrosiozyma monospora</name>
    <name type="common">Yeast</name>
    <name type="synonym">Endomycopsis monosporus</name>
    <dbReference type="NCBI Taxonomy" id="43982"/>
    <lineage>
        <taxon>Eukaryota</taxon>
        <taxon>Fungi</taxon>
        <taxon>Dikarya</taxon>
        <taxon>Ascomycota</taxon>
        <taxon>Saccharomycotina</taxon>
        <taxon>Pichiomycetes</taxon>
        <taxon>Pichiales</taxon>
        <taxon>Pichiaceae</taxon>
        <taxon>Ambrosiozyma</taxon>
    </lineage>
</organism>